<keyword evidence="3" id="KW-1185">Reference proteome</keyword>
<dbReference type="EMBL" id="PVTR01000004">
    <property type="protein sequence ID" value="PRY88530.1"/>
    <property type="molecule type" value="Genomic_DNA"/>
</dbReference>
<sequence>MITYLIGGELKAQIRPISPTTNPPGQQNQGMQPRQERDPEQQMQEESGERKKLIDDSTKMVFGPKTTLYFFEKDIRKNKDIKYEIDTLLNNFHYYEPVAKSGWKYQDLGNIGSAAQPIFYQSPKMIGVTSGFHAYDLYHNSSDSMKYYDTKSPYTQMNAFWGGGNRNMLDLAFARNVNSRWNVGFNLSTIRARKTLNPSARDDNLTEQTSYSLHTNYKSENGKYFLLGNFSRMKHQVREQGGIIPPEIDETSILFAYEDAKVWLRNSRAIDLRQEVHLYHEYEVYKGLEVYHVFDRKIQQMDFNSNLRTADSTFFNLYNPDRFNTTDSTANNFRFAEWRNEAGFKGDLGPVFYNAYIRYRTGNMNSPFMVNPNGFDELYLGGALRGEINPQWKFEAEGEYLLPGAFRIHGLFVSPWLEASYTKALYKPTSIQQLNRGNHHRWSNRFDNIGLDQIKGVIKADFNSWSFRPSLTINRVNNYVFFDENQQAAQASGEAFMLIPGLKYSFNIREKFFWESEIYYTVLSGGGSDNFRIPEFFANSRIFFDSPMFDENLFIQIGLEGRYRSDYYADAYNPALQNFHLQNDFLVLAYPVVDFFLNARINRTRILLRFNHLNINTLSEPGYFVTPYYTGLKRALDIGISWPLFD</sequence>
<proteinExistence type="predicted"/>
<evidence type="ECO:0000256" key="1">
    <source>
        <dbReference type="SAM" id="MobiDB-lite"/>
    </source>
</evidence>
<dbReference type="AlphaFoldDB" id="A0A2T0WPB5"/>
<evidence type="ECO:0000313" key="2">
    <source>
        <dbReference type="EMBL" id="PRY88530.1"/>
    </source>
</evidence>
<accession>A0A2T0WPB5</accession>
<reference evidence="2 3" key="1">
    <citation type="submission" date="2018-03" db="EMBL/GenBank/DDBJ databases">
        <title>Genomic Encyclopedia of Archaeal and Bacterial Type Strains, Phase II (KMG-II): from individual species to whole genera.</title>
        <authorList>
            <person name="Goeker M."/>
        </authorList>
    </citation>
    <scope>NUCLEOTIDE SEQUENCE [LARGE SCALE GENOMIC DNA]</scope>
    <source>
        <strain evidence="2 3">DSM 27929</strain>
    </source>
</reference>
<protein>
    <submittedName>
        <fullName evidence="2">Putative beta-barrel porin</fullName>
    </submittedName>
</protein>
<dbReference type="OrthoDB" id="1489309at2"/>
<evidence type="ECO:0000313" key="3">
    <source>
        <dbReference type="Proteomes" id="UP000238157"/>
    </source>
</evidence>
<feature type="compositionally biased region" description="Low complexity" evidence="1">
    <location>
        <begin position="23"/>
        <end position="33"/>
    </location>
</feature>
<gene>
    <name evidence="2" type="ORF">CLW00_104181</name>
</gene>
<dbReference type="Pfam" id="PF14121">
    <property type="entry name" value="Porin_10"/>
    <property type="match status" value="1"/>
</dbReference>
<feature type="region of interest" description="Disordered" evidence="1">
    <location>
        <begin position="15"/>
        <end position="55"/>
    </location>
</feature>
<dbReference type="Proteomes" id="UP000238157">
    <property type="component" value="Unassembled WGS sequence"/>
</dbReference>
<comment type="caution">
    <text evidence="2">The sequence shown here is derived from an EMBL/GenBank/DDBJ whole genome shotgun (WGS) entry which is preliminary data.</text>
</comment>
<name>A0A2T0WPB5_9BACT</name>
<dbReference type="InterPro" id="IPR025631">
    <property type="entry name" value="Porin_10"/>
</dbReference>
<organism evidence="2 3">
    <name type="scientific">Mongoliibacter ruber</name>
    <dbReference type="NCBI Taxonomy" id="1750599"/>
    <lineage>
        <taxon>Bacteria</taxon>
        <taxon>Pseudomonadati</taxon>
        <taxon>Bacteroidota</taxon>
        <taxon>Cytophagia</taxon>
        <taxon>Cytophagales</taxon>
        <taxon>Cyclobacteriaceae</taxon>
        <taxon>Mongoliibacter</taxon>
    </lineage>
</organism>